<accession>A0A8X6MCZ4</accession>
<sequence length="153" mass="17978">MFFNFRSRLRSSLVNVRNFDAPPIHNHRPADAKKFFIDSSSIKSDDLLKMLFLRRKKLSRVDYSNDYSVTVNGGMLPDFSCTVPINEIFRWDSFYSLTYCHRLPSAPRAMNRISMSGIQAFKRYSDCKWAYFFVTGVTPQNYFLHLARYITSQ</sequence>
<name>A0A8X6MCZ4_NEPPI</name>
<protein>
    <submittedName>
        <fullName evidence="1">Uncharacterized protein</fullName>
    </submittedName>
</protein>
<evidence type="ECO:0000313" key="2">
    <source>
        <dbReference type="Proteomes" id="UP000887013"/>
    </source>
</evidence>
<proteinExistence type="predicted"/>
<gene>
    <name evidence="1" type="ORF">NPIL_660071</name>
</gene>
<reference evidence="1" key="1">
    <citation type="submission" date="2020-08" db="EMBL/GenBank/DDBJ databases">
        <title>Multicomponent nature underlies the extraordinary mechanical properties of spider dragline silk.</title>
        <authorList>
            <person name="Kono N."/>
            <person name="Nakamura H."/>
            <person name="Mori M."/>
            <person name="Yoshida Y."/>
            <person name="Ohtoshi R."/>
            <person name="Malay A.D."/>
            <person name="Moran D.A.P."/>
            <person name="Tomita M."/>
            <person name="Numata K."/>
            <person name="Arakawa K."/>
        </authorList>
    </citation>
    <scope>NUCLEOTIDE SEQUENCE</scope>
</reference>
<evidence type="ECO:0000313" key="1">
    <source>
        <dbReference type="EMBL" id="GFS47363.1"/>
    </source>
</evidence>
<comment type="caution">
    <text evidence="1">The sequence shown here is derived from an EMBL/GenBank/DDBJ whole genome shotgun (WGS) entry which is preliminary data.</text>
</comment>
<dbReference type="EMBL" id="BMAW01044987">
    <property type="protein sequence ID" value="GFS47363.1"/>
    <property type="molecule type" value="Genomic_DNA"/>
</dbReference>
<dbReference type="Proteomes" id="UP000887013">
    <property type="component" value="Unassembled WGS sequence"/>
</dbReference>
<keyword evidence="2" id="KW-1185">Reference proteome</keyword>
<dbReference type="OrthoDB" id="10573653at2759"/>
<organism evidence="1 2">
    <name type="scientific">Nephila pilipes</name>
    <name type="common">Giant wood spider</name>
    <name type="synonym">Nephila maculata</name>
    <dbReference type="NCBI Taxonomy" id="299642"/>
    <lineage>
        <taxon>Eukaryota</taxon>
        <taxon>Metazoa</taxon>
        <taxon>Ecdysozoa</taxon>
        <taxon>Arthropoda</taxon>
        <taxon>Chelicerata</taxon>
        <taxon>Arachnida</taxon>
        <taxon>Araneae</taxon>
        <taxon>Araneomorphae</taxon>
        <taxon>Entelegynae</taxon>
        <taxon>Araneoidea</taxon>
        <taxon>Nephilidae</taxon>
        <taxon>Nephila</taxon>
    </lineage>
</organism>
<dbReference type="AlphaFoldDB" id="A0A8X6MCZ4"/>